<dbReference type="Gene3D" id="3.30.420.40">
    <property type="match status" value="1"/>
</dbReference>
<proteinExistence type="predicted"/>
<comment type="caution">
    <text evidence="2">The sequence shown here is derived from an EMBL/GenBank/DDBJ whole genome shotgun (WGS) entry which is preliminary data.</text>
</comment>
<evidence type="ECO:0000313" key="3">
    <source>
        <dbReference type="Proteomes" id="UP000445000"/>
    </source>
</evidence>
<organism evidence="2 3">
    <name type="scientific">Steroidobacter agaridevorans</name>
    <dbReference type="NCBI Taxonomy" id="2695856"/>
    <lineage>
        <taxon>Bacteria</taxon>
        <taxon>Pseudomonadati</taxon>
        <taxon>Pseudomonadota</taxon>
        <taxon>Gammaproteobacteria</taxon>
        <taxon>Steroidobacterales</taxon>
        <taxon>Steroidobacteraceae</taxon>
        <taxon>Steroidobacter</taxon>
    </lineage>
</organism>
<reference evidence="3" key="1">
    <citation type="submission" date="2020-01" db="EMBL/GenBank/DDBJ databases">
        <title>'Steroidobacter agaridevorans' sp. nov., agar-degrading bacteria isolated from rhizosphere soils.</title>
        <authorList>
            <person name="Ikenaga M."/>
            <person name="Kataoka M."/>
            <person name="Murouchi A."/>
            <person name="Katsuragi S."/>
            <person name="Sakai M."/>
        </authorList>
    </citation>
    <scope>NUCLEOTIDE SEQUENCE [LARGE SCALE GENOMIC DNA]</scope>
    <source>
        <strain evidence="3">YU21-B</strain>
    </source>
</reference>
<dbReference type="InterPro" id="IPR057363">
    <property type="entry name" value="Volactin"/>
</dbReference>
<feature type="compositionally biased region" description="Low complexity" evidence="1">
    <location>
        <begin position="10"/>
        <end position="25"/>
    </location>
</feature>
<keyword evidence="3" id="KW-1185">Reference proteome</keyword>
<protein>
    <submittedName>
        <fullName evidence="2">Uncharacterized protein</fullName>
    </submittedName>
</protein>
<evidence type="ECO:0000256" key="1">
    <source>
        <dbReference type="SAM" id="MobiDB-lite"/>
    </source>
</evidence>
<name>A0A829YMP8_9GAMM</name>
<dbReference type="InterPro" id="IPR043129">
    <property type="entry name" value="ATPase_NBD"/>
</dbReference>
<dbReference type="AlphaFoldDB" id="A0A829YMP8"/>
<accession>A0A829YMP8</accession>
<dbReference type="EMBL" id="BLJN01000010">
    <property type="protein sequence ID" value="GFE84734.1"/>
    <property type="molecule type" value="Genomic_DNA"/>
</dbReference>
<evidence type="ECO:0000313" key="2">
    <source>
        <dbReference type="EMBL" id="GFE84734.1"/>
    </source>
</evidence>
<sequence length="352" mass="37949">MDDRNEHGSESSGSGSHTGQSQSGTRTRIGLDVGTSKVVSARGDNVSPTTDSQLNAFFDVPYSALHEQGLKANRTPFYREDDRLIVYGDASEKFAHIFNANVRRPMAKGILNPHEPQATHVLETVLGTLVPVSRNPGELLAFSVPAAAPETGHELTYHEETIKRYLKGRGYTPLAVNEGLAVVLAELAKEGFTGIGISCGGGMCNVAISYLSIPSLTMSLAHGGDFIDSSVGAVVNEPATRVKAIKEETLDLTREGGDKIDKALHIYYDRLIESLVDELGKAVQKTPKLPRNDQPMPIVLAGGTSKPNGFRDRFEKALRRRSWPFQVGDVRMASDPLTATARGALVAALAER</sequence>
<gene>
    <name evidence="2" type="ORF">GCM10011487_67340</name>
</gene>
<dbReference type="SUPFAM" id="SSF53067">
    <property type="entry name" value="Actin-like ATPase domain"/>
    <property type="match status" value="1"/>
</dbReference>
<dbReference type="Proteomes" id="UP000445000">
    <property type="component" value="Unassembled WGS sequence"/>
</dbReference>
<dbReference type="RefSeq" id="WP_161816319.1">
    <property type="nucleotide sequence ID" value="NZ_BLJN01000010.1"/>
</dbReference>
<feature type="region of interest" description="Disordered" evidence="1">
    <location>
        <begin position="1"/>
        <end position="29"/>
    </location>
</feature>
<dbReference type="Pfam" id="PF25216">
    <property type="entry name" value="Volactin"/>
    <property type="match status" value="1"/>
</dbReference>